<accession>A0AA38RDZ4</accession>
<feature type="non-terminal residue" evidence="2">
    <location>
        <position position="154"/>
    </location>
</feature>
<name>A0AA38RDZ4_9PEZI</name>
<feature type="region of interest" description="Disordered" evidence="1">
    <location>
        <begin position="46"/>
        <end position="76"/>
    </location>
</feature>
<proteinExistence type="predicted"/>
<dbReference type="EMBL" id="JANBVN010000322">
    <property type="protein sequence ID" value="KAJ9129590.1"/>
    <property type="molecule type" value="Genomic_DNA"/>
</dbReference>
<dbReference type="Proteomes" id="UP001174691">
    <property type="component" value="Unassembled WGS sequence"/>
</dbReference>
<feature type="compositionally biased region" description="Pro residues" evidence="1">
    <location>
        <begin position="52"/>
        <end position="67"/>
    </location>
</feature>
<gene>
    <name evidence="2" type="ORF">NKR19_g10292</name>
</gene>
<dbReference type="PANTHER" id="PTHR40370">
    <property type="entry name" value="EXPRESSED PROTEIN"/>
    <property type="match status" value="1"/>
</dbReference>
<evidence type="ECO:0000313" key="3">
    <source>
        <dbReference type="Proteomes" id="UP001174691"/>
    </source>
</evidence>
<keyword evidence="3" id="KW-1185">Reference proteome</keyword>
<organism evidence="2 3">
    <name type="scientific">Coniochaeta hoffmannii</name>
    <dbReference type="NCBI Taxonomy" id="91930"/>
    <lineage>
        <taxon>Eukaryota</taxon>
        <taxon>Fungi</taxon>
        <taxon>Dikarya</taxon>
        <taxon>Ascomycota</taxon>
        <taxon>Pezizomycotina</taxon>
        <taxon>Sordariomycetes</taxon>
        <taxon>Sordariomycetidae</taxon>
        <taxon>Coniochaetales</taxon>
        <taxon>Coniochaetaceae</taxon>
        <taxon>Coniochaeta</taxon>
    </lineage>
</organism>
<evidence type="ECO:0000256" key="1">
    <source>
        <dbReference type="SAM" id="MobiDB-lite"/>
    </source>
</evidence>
<dbReference type="AlphaFoldDB" id="A0AA38RDZ4"/>
<sequence length="154" mass="16543">MTSPETFGPLLRLWGLKRAQLPPLTATPDELTPFLTSLLSEAIPFIDSASPRSPPAPAASTPPPPSPWKLKSTKSFPTSAAPVRLLERRVPASALAAAASTRGSRPRPHVRDETWACRVSLHSDAAADGTASWREFRRALKEAHVGTEDAFTPS</sequence>
<protein>
    <submittedName>
        <fullName evidence="2">Uncharacterized protein</fullName>
    </submittedName>
</protein>
<evidence type="ECO:0000313" key="2">
    <source>
        <dbReference type="EMBL" id="KAJ9129590.1"/>
    </source>
</evidence>
<dbReference type="PANTHER" id="PTHR40370:SF1">
    <property type="entry name" value="DUF3074 DOMAIN-CONTAINING PROTEIN"/>
    <property type="match status" value="1"/>
</dbReference>
<comment type="caution">
    <text evidence="2">The sequence shown here is derived from an EMBL/GenBank/DDBJ whole genome shotgun (WGS) entry which is preliminary data.</text>
</comment>
<reference evidence="2" key="1">
    <citation type="submission" date="2022-07" db="EMBL/GenBank/DDBJ databases">
        <title>Fungi with potential for degradation of polypropylene.</title>
        <authorList>
            <person name="Gostincar C."/>
        </authorList>
    </citation>
    <scope>NUCLEOTIDE SEQUENCE</scope>
    <source>
        <strain evidence="2">EXF-13287</strain>
    </source>
</reference>